<gene>
    <name evidence="2" type="ORF">ANN_12063</name>
</gene>
<protein>
    <submittedName>
        <fullName evidence="2">Uncharacterized protein</fullName>
    </submittedName>
</protein>
<keyword evidence="1" id="KW-1133">Transmembrane helix</keyword>
<evidence type="ECO:0000313" key="2">
    <source>
        <dbReference type="EMBL" id="KAJ4442197.1"/>
    </source>
</evidence>
<dbReference type="Proteomes" id="UP001148838">
    <property type="component" value="Unassembled WGS sequence"/>
</dbReference>
<dbReference type="EMBL" id="JAJSOF020000015">
    <property type="protein sequence ID" value="KAJ4442197.1"/>
    <property type="molecule type" value="Genomic_DNA"/>
</dbReference>
<evidence type="ECO:0000313" key="3">
    <source>
        <dbReference type="Proteomes" id="UP001148838"/>
    </source>
</evidence>
<comment type="caution">
    <text evidence="2">The sequence shown here is derived from an EMBL/GenBank/DDBJ whole genome shotgun (WGS) entry which is preliminary data.</text>
</comment>
<keyword evidence="3" id="KW-1185">Reference proteome</keyword>
<reference evidence="2 3" key="1">
    <citation type="journal article" date="2022" name="Allergy">
        <title>Genome assembly and annotation of Periplaneta americana reveal a comprehensive cockroach allergen profile.</title>
        <authorList>
            <person name="Wang L."/>
            <person name="Xiong Q."/>
            <person name="Saelim N."/>
            <person name="Wang L."/>
            <person name="Nong W."/>
            <person name="Wan A.T."/>
            <person name="Shi M."/>
            <person name="Liu X."/>
            <person name="Cao Q."/>
            <person name="Hui J.H.L."/>
            <person name="Sookrung N."/>
            <person name="Leung T.F."/>
            <person name="Tungtrongchitr A."/>
            <person name="Tsui S.K.W."/>
        </authorList>
    </citation>
    <scope>NUCLEOTIDE SEQUENCE [LARGE SCALE GENOMIC DNA]</scope>
    <source>
        <strain evidence="2">PWHHKU_190912</strain>
    </source>
</reference>
<feature type="transmembrane region" description="Helical" evidence="1">
    <location>
        <begin position="237"/>
        <end position="256"/>
    </location>
</feature>
<evidence type="ECO:0000256" key="1">
    <source>
        <dbReference type="SAM" id="Phobius"/>
    </source>
</evidence>
<keyword evidence="1" id="KW-0812">Transmembrane</keyword>
<name>A0ABQ8T6U1_PERAM</name>
<sequence length="321" mass="36806">MKFAIPRIWREPGNHHDDCYVKDKVYATPVRDLRDLRERIIEAIESISEDMLQHAWQEAVHRLDIVTVTAGAHCDQQANNVNDEKKSIYNPCIPHFISSHIETHVVAFDENSAACDRSKPTTLVFNSSSSSKRFEPSHVFMCMKRICKKCRHPSGRKFPVAQIFGNHFVQKSKTNLWKILTKLRHDEPAVCSNPFVNQTNQICIHDTPSTTSLFIMDIGSPIFEHTAPLSYTSFTHYVWLINFVILAMDFTSFTVFGHRKSYYRTYLAPGGTCDCSTYFDSTWLREEQRHDLDSTAARRVLLRGTLHRKSGATVSVVTHAI</sequence>
<proteinExistence type="predicted"/>
<keyword evidence="1" id="KW-0472">Membrane</keyword>
<organism evidence="2 3">
    <name type="scientific">Periplaneta americana</name>
    <name type="common">American cockroach</name>
    <name type="synonym">Blatta americana</name>
    <dbReference type="NCBI Taxonomy" id="6978"/>
    <lineage>
        <taxon>Eukaryota</taxon>
        <taxon>Metazoa</taxon>
        <taxon>Ecdysozoa</taxon>
        <taxon>Arthropoda</taxon>
        <taxon>Hexapoda</taxon>
        <taxon>Insecta</taxon>
        <taxon>Pterygota</taxon>
        <taxon>Neoptera</taxon>
        <taxon>Polyneoptera</taxon>
        <taxon>Dictyoptera</taxon>
        <taxon>Blattodea</taxon>
        <taxon>Blattoidea</taxon>
        <taxon>Blattidae</taxon>
        <taxon>Blattinae</taxon>
        <taxon>Periplaneta</taxon>
    </lineage>
</organism>
<accession>A0ABQ8T6U1</accession>